<accession>A0A4R2CCJ0</accession>
<dbReference type="Gene3D" id="3.90.400.10">
    <property type="entry name" value="Oligo-1,6-glucosidase, Domain 2"/>
    <property type="match status" value="1"/>
</dbReference>
<dbReference type="InterPro" id="IPR017853">
    <property type="entry name" value="GH"/>
</dbReference>
<dbReference type="GO" id="GO:0009313">
    <property type="term" value="P:oligosaccharide catabolic process"/>
    <property type="evidence" value="ECO:0007669"/>
    <property type="project" value="TreeGrafter"/>
</dbReference>
<name>A0A4R2CCJ0_SHIGR</name>
<keyword evidence="6" id="KW-1185">Reference proteome</keyword>
<dbReference type="PANTHER" id="PTHR10357">
    <property type="entry name" value="ALPHA-AMYLASE FAMILY MEMBER"/>
    <property type="match status" value="1"/>
</dbReference>
<dbReference type="RefSeq" id="WP_133036020.1">
    <property type="nucleotide sequence ID" value="NZ_BAABEI010000012.1"/>
</dbReference>
<dbReference type="EMBL" id="SLVX01000020">
    <property type="protein sequence ID" value="TCN38181.1"/>
    <property type="molecule type" value="Genomic_DNA"/>
</dbReference>
<evidence type="ECO:0000313" key="5">
    <source>
        <dbReference type="EMBL" id="TCN38181.1"/>
    </source>
</evidence>
<dbReference type="FunFam" id="3.90.400.10:FF:000002">
    <property type="entry name" value="Sucrose isomerase"/>
    <property type="match status" value="1"/>
</dbReference>
<dbReference type="PANTHER" id="PTHR10357:SF179">
    <property type="entry name" value="NEUTRAL AND BASIC AMINO ACID TRANSPORT PROTEIN RBAT"/>
    <property type="match status" value="1"/>
</dbReference>
<comment type="caution">
    <text evidence="5">The sequence shown here is derived from an EMBL/GenBank/DDBJ whole genome shotgun (WGS) entry which is preliminary data.</text>
</comment>
<reference evidence="5 6" key="1">
    <citation type="submission" date="2019-03" db="EMBL/GenBank/DDBJ databases">
        <title>Genomic Encyclopedia of Type Strains, Phase IV (KMG-IV): sequencing the most valuable type-strain genomes for metagenomic binning, comparative biology and taxonomic classification.</title>
        <authorList>
            <person name="Goeker M."/>
        </authorList>
    </citation>
    <scope>NUCLEOTIDE SEQUENCE [LARGE SCALE GENOMIC DNA]</scope>
    <source>
        <strain evidence="5 6">DSM 18401</strain>
    </source>
</reference>
<keyword evidence="2" id="KW-0378">Hydrolase</keyword>
<evidence type="ECO:0000313" key="6">
    <source>
        <dbReference type="Proteomes" id="UP000295351"/>
    </source>
</evidence>
<proteinExistence type="inferred from homology"/>
<comment type="similarity">
    <text evidence="1">Belongs to the glycosyl hydrolase 13 family.</text>
</comment>
<dbReference type="CDD" id="cd11330">
    <property type="entry name" value="AmyAc_OligoGlu"/>
    <property type="match status" value="1"/>
</dbReference>
<dbReference type="SUPFAM" id="SSF51011">
    <property type="entry name" value="Glycosyl hydrolase domain"/>
    <property type="match status" value="1"/>
</dbReference>
<evidence type="ECO:0000256" key="3">
    <source>
        <dbReference type="ARBA" id="ARBA00023295"/>
    </source>
</evidence>
<dbReference type="SMART" id="SM00642">
    <property type="entry name" value="Aamy"/>
    <property type="match status" value="1"/>
</dbReference>
<protein>
    <submittedName>
        <fullName evidence="5">Alpha-glucosidase</fullName>
    </submittedName>
</protein>
<dbReference type="Gene3D" id="3.20.20.80">
    <property type="entry name" value="Glycosidases"/>
    <property type="match status" value="2"/>
</dbReference>
<dbReference type="GO" id="GO:0004556">
    <property type="term" value="F:alpha-amylase activity"/>
    <property type="evidence" value="ECO:0007669"/>
    <property type="project" value="TreeGrafter"/>
</dbReference>
<evidence type="ECO:0000256" key="2">
    <source>
        <dbReference type="ARBA" id="ARBA00022801"/>
    </source>
</evidence>
<dbReference type="SUPFAM" id="SSF51445">
    <property type="entry name" value="(Trans)glycosidases"/>
    <property type="match status" value="1"/>
</dbReference>
<gene>
    <name evidence="5" type="ORF">EV665_12072</name>
</gene>
<dbReference type="InterPro" id="IPR045857">
    <property type="entry name" value="O16G_dom_2"/>
</dbReference>
<dbReference type="InterPro" id="IPR006047">
    <property type="entry name" value="GH13_cat_dom"/>
</dbReference>
<evidence type="ECO:0000256" key="1">
    <source>
        <dbReference type="ARBA" id="ARBA00008061"/>
    </source>
</evidence>
<dbReference type="Pfam" id="PF00128">
    <property type="entry name" value="Alpha-amylase"/>
    <property type="match status" value="1"/>
</dbReference>
<dbReference type="Proteomes" id="UP000295351">
    <property type="component" value="Unassembled WGS sequence"/>
</dbReference>
<feature type="domain" description="Glycosyl hydrolase family 13 catalytic" evidence="4">
    <location>
        <begin position="23"/>
        <end position="415"/>
    </location>
</feature>
<dbReference type="Gene3D" id="2.60.40.1180">
    <property type="entry name" value="Golgi alpha-mannosidase II"/>
    <property type="match status" value="1"/>
</dbReference>
<dbReference type="InterPro" id="IPR013780">
    <property type="entry name" value="Glyco_hydro_b"/>
</dbReference>
<dbReference type="AlphaFoldDB" id="A0A4R2CCJ0"/>
<sequence>MTMSDSTLLVPDKDWWRGAVIYQIYPRSYQDTNGDGIGDLRGITERLAHVASLGVDAIWISPFFTSPMKDFGYDVSDYQDVDPIFGVLADFDALIAEAHRLNIRVMIDLVLSHTSDKHPWFVESRSRRTNPRADWYVWADSKPDGTPPNNWLSIFGGSAWQWDPTRLQYYMHNFLTSQPDLNLHNPEVQDALLSVARFWLERGVDGFRLDTINFYFHDKELRDNPSLAPERRNAQTAPAVNPYNYQEHLYDKNQPENLEFLKRFRALMEEFPAIAAVGEVGDSQRGLEIAGEYTSGGDKMHMCYAFEFLAPDPLTPAFVAETQLALEKAAPEGWVCWAFSNHDVMRHISRWGGAVTDHEAHAKLLASLLMSLRGSVCIYQGEELALPEAELAYEDLQDPYGIQFWPDFKGRDGCRTPMVWDSGQPTGGFSEGRPWLPVPAVHLERAVDVQEGNAASVLAHYRRFLAFRKQHAALVKGEIAFQSAEGAILSFVRTHGNEKVFCAFNMSPIARLADLPAGTLEALEGHGFESMMHAESIELPAWSGFFARFV</sequence>
<evidence type="ECO:0000259" key="4">
    <source>
        <dbReference type="SMART" id="SM00642"/>
    </source>
</evidence>
<keyword evidence="3" id="KW-0326">Glycosidase</keyword>
<organism evidence="5 6">
    <name type="scientific">Shinella granuli</name>
    <dbReference type="NCBI Taxonomy" id="323621"/>
    <lineage>
        <taxon>Bacteria</taxon>
        <taxon>Pseudomonadati</taxon>
        <taxon>Pseudomonadota</taxon>
        <taxon>Alphaproteobacteria</taxon>
        <taxon>Hyphomicrobiales</taxon>
        <taxon>Rhizobiaceae</taxon>
        <taxon>Shinella</taxon>
    </lineage>
</organism>